<evidence type="ECO:0000313" key="15">
    <source>
        <dbReference type="Proteomes" id="UP000823915"/>
    </source>
</evidence>
<dbReference type="GO" id="GO:0006271">
    <property type="term" value="P:DNA strand elongation involved in DNA replication"/>
    <property type="evidence" value="ECO:0007669"/>
    <property type="project" value="TreeGrafter"/>
</dbReference>
<dbReference type="InterPro" id="IPR022635">
    <property type="entry name" value="DNA_polIII_beta_C"/>
</dbReference>
<evidence type="ECO:0000313" key="14">
    <source>
        <dbReference type="EMBL" id="HIY27216.1"/>
    </source>
</evidence>
<dbReference type="CDD" id="cd00140">
    <property type="entry name" value="beta_clamp"/>
    <property type="match status" value="1"/>
</dbReference>
<evidence type="ECO:0000259" key="12">
    <source>
        <dbReference type="Pfam" id="PF02767"/>
    </source>
</evidence>
<keyword evidence="9" id="KW-0238">DNA-binding</keyword>
<reference evidence="14" key="1">
    <citation type="journal article" date="2021" name="PeerJ">
        <title>Extensive microbial diversity within the chicken gut microbiome revealed by metagenomics and culture.</title>
        <authorList>
            <person name="Gilroy R."/>
            <person name="Ravi A."/>
            <person name="Getino M."/>
            <person name="Pursley I."/>
            <person name="Horton D.L."/>
            <person name="Alikhan N.F."/>
            <person name="Baker D."/>
            <person name="Gharbi K."/>
            <person name="Hall N."/>
            <person name="Watson M."/>
            <person name="Adriaenssens E.M."/>
            <person name="Foster-Nyarko E."/>
            <person name="Jarju S."/>
            <person name="Secka A."/>
            <person name="Antonio M."/>
            <person name="Oren A."/>
            <person name="Chaudhuri R.R."/>
            <person name="La Ragione R."/>
            <person name="Hildebrand F."/>
            <person name="Pallen M.J."/>
        </authorList>
    </citation>
    <scope>NUCLEOTIDE SEQUENCE</scope>
    <source>
        <strain evidence="14">1282</strain>
    </source>
</reference>
<dbReference type="InterPro" id="IPR046938">
    <property type="entry name" value="DNA_clamp_sf"/>
</dbReference>
<evidence type="ECO:0000256" key="8">
    <source>
        <dbReference type="ARBA" id="ARBA00022932"/>
    </source>
</evidence>
<dbReference type="SUPFAM" id="SSF55979">
    <property type="entry name" value="DNA clamp"/>
    <property type="match status" value="3"/>
</dbReference>
<comment type="similarity">
    <text evidence="2 10">Belongs to the beta sliding clamp family.</text>
</comment>
<dbReference type="Pfam" id="PF00712">
    <property type="entry name" value="DNA_pol3_beta"/>
    <property type="match status" value="1"/>
</dbReference>
<comment type="function">
    <text evidence="10">Confers DNA tethering and processivity to DNA polymerases and other proteins. Acts as a clamp, forming a ring around DNA (a reaction catalyzed by the clamp-loading complex) which diffuses in an ATP-independent manner freely and bidirectionally along dsDNA. Initially characterized for its ability to contact the catalytic subunit of DNA polymerase III (Pol III), a complex, multichain enzyme responsible for most of the replicative synthesis in bacteria; Pol III exhibits 3'-5' exonuclease proofreading activity. The beta chain is required for initiation of replication as well as for processivity of DNA replication.</text>
</comment>
<comment type="subcellular location">
    <subcellularLocation>
        <location evidence="1 10">Cytoplasm</location>
    </subcellularLocation>
</comment>
<evidence type="ECO:0000256" key="4">
    <source>
        <dbReference type="ARBA" id="ARBA00022490"/>
    </source>
</evidence>
<accession>A0A9D1YDP9</accession>
<dbReference type="Pfam" id="PF02768">
    <property type="entry name" value="DNA_pol3_beta_3"/>
    <property type="match status" value="1"/>
</dbReference>
<reference evidence="14" key="2">
    <citation type="submission" date="2021-04" db="EMBL/GenBank/DDBJ databases">
        <authorList>
            <person name="Gilroy R."/>
        </authorList>
    </citation>
    <scope>NUCLEOTIDE SEQUENCE</scope>
    <source>
        <strain evidence="14">1282</strain>
    </source>
</reference>
<evidence type="ECO:0000259" key="13">
    <source>
        <dbReference type="Pfam" id="PF02768"/>
    </source>
</evidence>
<keyword evidence="8 10" id="KW-0239">DNA-directed DNA polymerase</keyword>
<name>A0A9D1YDP9_9FIRM</name>
<dbReference type="InterPro" id="IPR001001">
    <property type="entry name" value="DNA_polIII_beta"/>
</dbReference>
<dbReference type="InterPro" id="IPR022637">
    <property type="entry name" value="DNA_polIII_beta_cen"/>
</dbReference>
<keyword evidence="6 10" id="KW-0548">Nucleotidyltransferase</keyword>
<feature type="domain" description="DNA polymerase III beta sliding clamp N-terminal" evidence="11">
    <location>
        <begin position="1"/>
        <end position="119"/>
    </location>
</feature>
<dbReference type="Pfam" id="PF02767">
    <property type="entry name" value="DNA_pol3_beta_2"/>
    <property type="match status" value="1"/>
</dbReference>
<sequence length="367" mass="40388">MKFTVQKTHIAEAVSNIQRAVSTKTSIPALEGILLTAGSGELELCAYDLELGITTTIPAQVEEPGKTVLSAKIFSDIVRRTPDETVTVTVDEKNMASIESGYSKFSIIGIPAQEFPELPRLSDSTCLRLPSGVLKSMIRQTVFAVAESDAKPIHQGSLFNLQQGSLDVVSVDGYRLAKRTEPVDFPQDLSFVVPGKTLAEILRLLKDSDDPVELFAGRRHILFKIDNYTVISSLLEGEFLNYKAAIPADSKTQVVLRVRDAIDSVERVSLLITDRLKSPVRCQFGENEVRLLCTTSMGRASDQFGASIEGEPVEIGFNNRYLLDALRNTECDEVRVQLSGPLSPMKILPKEGDSFLFLVLPVRLKTE</sequence>
<evidence type="ECO:0000256" key="5">
    <source>
        <dbReference type="ARBA" id="ARBA00022679"/>
    </source>
</evidence>
<protein>
    <recommendedName>
        <fullName evidence="3 10">Beta sliding clamp</fullName>
    </recommendedName>
</protein>
<dbReference type="InterPro" id="IPR022634">
    <property type="entry name" value="DNA_polIII_beta_N"/>
</dbReference>
<feature type="domain" description="DNA polymerase III beta sliding clamp C-terminal" evidence="13">
    <location>
        <begin position="244"/>
        <end position="363"/>
    </location>
</feature>
<evidence type="ECO:0000259" key="11">
    <source>
        <dbReference type="Pfam" id="PF00712"/>
    </source>
</evidence>
<evidence type="ECO:0000256" key="9">
    <source>
        <dbReference type="ARBA" id="ARBA00023125"/>
    </source>
</evidence>
<dbReference type="Gene3D" id="3.10.150.10">
    <property type="entry name" value="DNA Polymerase III, subunit A, domain 2"/>
    <property type="match status" value="1"/>
</dbReference>
<gene>
    <name evidence="14" type="primary">dnaN</name>
    <name evidence="14" type="ORF">H9838_08610</name>
</gene>
<keyword evidence="5 10" id="KW-0808">Transferase</keyword>
<proteinExistence type="inferred from homology"/>
<feature type="domain" description="DNA polymerase III beta sliding clamp central" evidence="12">
    <location>
        <begin position="129"/>
        <end position="239"/>
    </location>
</feature>
<dbReference type="EMBL" id="DXDU01000135">
    <property type="protein sequence ID" value="HIY27216.1"/>
    <property type="molecule type" value="Genomic_DNA"/>
</dbReference>
<dbReference type="GO" id="GO:0009360">
    <property type="term" value="C:DNA polymerase III complex"/>
    <property type="evidence" value="ECO:0007669"/>
    <property type="project" value="InterPro"/>
</dbReference>
<evidence type="ECO:0000256" key="1">
    <source>
        <dbReference type="ARBA" id="ARBA00004496"/>
    </source>
</evidence>
<dbReference type="NCBIfam" id="TIGR00663">
    <property type="entry name" value="dnan"/>
    <property type="match status" value="1"/>
</dbReference>
<dbReference type="AlphaFoldDB" id="A0A9D1YDP9"/>
<dbReference type="Proteomes" id="UP000823915">
    <property type="component" value="Unassembled WGS sequence"/>
</dbReference>
<keyword evidence="4 10" id="KW-0963">Cytoplasm</keyword>
<comment type="caution">
    <text evidence="14">The sequence shown here is derived from an EMBL/GenBank/DDBJ whole genome shotgun (WGS) entry which is preliminary data.</text>
</comment>
<dbReference type="PANTHER" id="PTHR30478:SF0">
    <property type="entry name" value="BETA SLIDING CLAMP"/>
    <property type="match status" value="1"/>
</dbReference>
<keyword evidence="7 10" id="KW-0235">DNA replication</keyword>
<evidence type="ECO:0000256" key="10">
    <source>
        <dbReference type="PIRNR" id="PIRNR000804"/>
    </source>
</evidence>
<dbReference type="PANTHER" id="PTHR30478">
    <property type="entry name" value="DNA POLYMERASE III SUBUNIT BETA"/>
    <property type="match status" value="1"/>
</dbReference>
<evidence type="ECO:0000256" key="7">
    <source>
        <dbReference type="ARBA" id="ARBA00022705"/>
    </source>
</evidence>
<dbReference type="GO" id="GO:0008408">
    <property type="term" value="F:3'-5' exonuclease activity"/>
    <property type="evidence" value="ECO:0007669"/>
    <property type="project" value="InterPro"/>
</dbReference>
<dbReference type="GO" id="GO:0003677">
    <property type="term" value="F:DNA binding"/>
    <property type="evidence" value="ECO:0007669"/>
    <property type="project" value="UniProtKB-UniRule"/>
</dbReference>
<organism evidence="14 15">
    <name type="scientific">Candidatus Acutalibacter pullistercoris</name>
    <dbReference type="NCBI Taxonomy" id="2838418"/>
    <lineage>
        <taxon>Bacteria</taxon>
        <taxon>Bacillati</taxon>
        <taxon>Bacillota</taxon>
        <taxon>Clostridia</taxon>
        <taxon>Eubacteriales</taxon>
        <taxon>Acutalibacteraceae</taxon>
        <taxon>Acutalibacter</taxon>
    </lineage>
</organism>
<dbReference type="PIRSF" id="PIRSF000804">
    <property type="entry name" value="DNA_pol_III_b"/>
    <property type="match status" value="1"/>
</dbReference>
<dbReference type="GO" id="GO:0005737">
    <property type="term" value="C:cytoplasm"/>
    <property type="evidence" value="ECO:0007669"/>
    <property type="project" value="UniProtKB-SubCell"/>
</dbReference>
<evidence type="ECO:0000256" key="6">
    <source>
        <dbReference type="ARBA" id="ARBA00022695"/>
    </source>
</evidence>
<comment type="subunit">
    <text evidence="10">Forms a ring-shaped head-to-tail homodimer around DNA.</text>
</comment>
<dbReference type="Gene3D" id="3.70.10.10">
    <property type="match status" value="1"/>
</dbReference>
<evidence type="ECO:0000256" key="2">
    <source>
        <dbReference type="ARBA" id="ARBA00010752"/>
    </source>
</evidence>
<evidence type="ECO:0000256" key="3">
    <source>
        <dbReference type="ARBA" id="ARBA00021035"/>
    </source>
</evidence>
<dbReference type="GO" id="GO:0003887">
    <property type="term" value="F:DNA-directed DNA polymerase activity"/>
    <property type="evidence" value="ECO:0007669"/>
    <property type="project" value="UniProtKB-UniRule"/>
</dbReference>
<dbReference type="SMART" id="SM00480">
    <property type="entry name" value="POL3Bc"/>
    <property type="match status" value="1"/>
</dbReference>